<name>A0A0B7HCN5_9FLAO</name>
<dbReference type="EMBL" id="CDOE01000063">
    <property type="protein sequence ID" value="CEN36359.1"/>
    <property type="molecule type" value="Genomic_DNA"/>
</dbReference>
<evidence type="ECO:0000313" key="1">
    <source>
        <dbReference type="EMBL" id="CEN36359.1"/>
    </source>
</evidence>
<protein>
    <submittedName>
        <fullName evidence="1">Uncharacterized protein</fullName>
    </submittedName>
</protein>
<reference evidence="1 2" key="1">
    <citation type="submission" date="2015-01" db="EMBL/GenBank/DDBJ databases">
        <authorList>
            <person name="Xiang T."/>
            <person name="Song Y."/>
            <person name="Huang L."/>
            <person name="Wang B."/>
            <person name="Wu P."/>
        </authorList>
    </citation>
    <scope>NUCLEOTIDE SEQUENCE [LARGE SCALE GENOMIC DNA]</scope>
    <source>
        <strain evidence="1 2">Cc12</strain>
    </source>
</reference>
<organism evidence="1 2">
    <name type="scientific">Capnocytophaga canimorsus</name>
    <dbReference type="NCBI Taxonomy" id="28188"/>
    <lineage>
        <taxon>Bacteria</taxon>
        <taxon>Pseudomonadati</taxon>
        <taxon>Bacteroidota</taxon>
        <taxon>Flavobacteriia</taxon>
        <taxon>Flavobacteriales</taxon>
        <taxon>Flavobacteriaceae</taxon>
        <taxon>Capnocytophaga</taxon>
    </lineage>
</organism>
<dbReference type="Proteomes" id="UP000044026">
    <property type="component" value="Unassembled WGS sequence"/>
</dbReference>
<proteinExistence type="predicted"/>
<dbReference type="GeneID" id="69579506"/>
<gene>
    <name evidence="1" type="ORF">CCAN12_660027</name>
</gene>
<evidence type="ECO:0000313" key="2">
    <source>
        <dbReference type="Proteomes" id="UP000044026"/>
    </source>
</evidence>
<dbReference type="AlphaFoldDB" id="A0A0B7HCN5"/>
<dbReference type="RefSeq" id="WP_042000226.1">
    <property type="nucleotide sequence ID" value="NZ_CP022382.1"/>
</dbReference>
<accession>A0A0B7HCN5</accession>
<sequence>MYIAHKMQKVQDWVTQQWIIFLGRKFNPLKEDWLMGPFGEIAQSYESFIIQLAEKENLTIRRNLQCGGLLSSIELLNLPDNQLKNLSEKIINFYENTTAYKIKFEVKWNPFFKGFAYIINRLFSQRIKQLHIPLKNKVQQNLLGEIIELVDLSNIVKYKIWLRKHENSGEIVFFGIYGTCQLPDEQTCIKAIFPLPKGNATVIMRPSVGKKQELILDASGNKFGKEGFYFLLNDSKNNHWVRFISSFRNKLIISESNKKITAKQLLTLWRLKVAEFYYFIEE</sequence>